<accession>Q9PS01</accession>
<organism>
    <name type="scientific">Micropogonias undulatus</name>
    <name type="common">Atlantic croaker</name>
    <dbReference type="NCBI Taxonomy" id="29154"/>
    <lineage>
        <taxon>Eukaryota</taxon>
        <taxon>Metazoa</taxon>
        <taxon>Chordata</taxon>
        <taxon>Craniata</taxon>
        <taxon>Vertebrata</taxon>
        <taxon>Euteleostomi</taxon>
        <taxon>Actinopterygii</taxon>
        <taxon>Neopterygii</taxon>
        <taxon>Teleostei</taxon>
        <taxon>Neoteleostei</taxon>
        <taxon>Acanthomorphata</taxon>
        <taxon>Eupercaria</taxon>
        <taxon>Sciaenidae</taxon>
        <taxon>Micropogonias</taxon>
    </lineage>
</organism>
<reference key="1">
    <citation type="journal article" date="1993" name="Gen. Comp. Endocrinol.">
        <title>Isolation of gonadotropin subunits and evidence for two distinct gonadotropins in Atlantic croaker (Micropogonias undulatus).</title>
        <authorList>
            <person name="Copeland P.A."/>
            <person name="Thomas P."/>
        </authorList>
    </citation>
    <scope>PROTEIN SEQUENCE</scope>
</reference>
<proteinExistence type="evidence at protein level"/>
<protein>
    <submittedName>
        <fullName>Gonadotropin alpha subunit</fullName>
    </submittedName>
</protein>
<keyword id="KW-0903">Direct protein sequencing</keyword>
<name>Q9PS01_MICUN</name>
<sequence length="15" mass="1691">YPNTELSNMGCEECT</sequence>